<organism evidence="1">
    <name type="scientific">marine sediment metagenome</name>
    <dbReference type="NCBI Taxonomy" id="412755"/>
    <lineage>
        <taxon>unclassified sequences</taxon>
        <taxon>metagenomes</taxon>
        <taxon>ecological metagenomes</taxon>
    </lineage>
</organism>
<gene>
    <name evidence="1" type="ORF">S12H4_23587</name>
</gene>
<protein>
    <submittedName>
        <fullName evidence="1">Uncharacterized protein</fullName>
    </submittedName>
</protein>
<dbReference type="AlphaFoldDB" id="X1TYV3"/>
<evidence type="ECO:0000313" key="1">
    <source>
        <dbReference type="EMBL" id="GAI85239.1"/>
    </source>
</evidence>
<comment type="caution">
    <text evidence="1">The sequence shown here is derived from an EMBL/GenBank/DDBJ whole genome shotgun (WGS) entry which is preliminary data.</text>
</comment>
<name>X1TYV3_9ZZZZ</name>
<proteinExistence type="predicted"/>
<sequence>MEVVAEFNECPDCLVDAWLMKSIVKKEIEKGNMGGNVVANTQTRIITNIDARKPPLIGARIPSARVFYDTCMKCGKEHIVRIEKGYVTLPRPGMPPIFI</sequence>
<accession>X1TYV3</accession>
<dbReference type="EMBL" id="BARW01012563">
    <property type="protein sequence ID" value="GAI85239.1"/>
    <property type="molecule type" value="Genomic_DNA"/>
</dbReference>
<reference evidence="1" key="1">
    <citation type="journal article" date="2014" name="Front. Microbiol.">
        <title>High frequency of phylogenetically diverse reductive dehalogenase-homologous genes in deep subseafloor sedimentary metagenomes.</title>
        <authorList>
            <person name="Kawai M."/>
            <person name="Futagami T."/>
            <person name="Toyoda A."/>
            <person name="Takaki Y."/>
            <person name="Nishi S."/>
            <person name="Hori S."/>
            <person name="Arai W."/>
            <person name="Tsubouchi T."/>
            <person name="Morono Y."/>
            <person name="Uchiyama I."/>
            <person name="Ito T."/>
            <person name="Fujiyama A."/>
            <person name="Inagaki F."/>
            <person name="Takami H."/>
        </authorList>
    </citation>
    <scope>NUCLEOTIDE SEQUENCE</scope>
    <source>
        <strain evidence="1">Expedition CK06-06</strain>
    </source>
</reference>